<proteinExistence type="predicted"/>
<reference evidence="1 2" key="1">
    <citation type="submission" date="2024-07" db="EMBL/GenBank/DDBJ databases">
        <title>Section-level genome sequencing and comparative genomics of Aspergillus sections Usti and Cavernicolus.</title>
        <authorList>
            <consortium name="Lawrence Berkeley National Laboratory"/>
            <person name="Nybo J.L."/>
            <person name="Vesth T.C."/>
            <person name="Theobald S."/>
            <person name="Frisvad J.C."/>
            <person name="Larsen T.O."/>
            <person name="Kjaerboelling I."/>
            <person name="Rothschild-Mancinelli K."/>
            <person name="Lyhne E.K."/>
            <person name="Kogle M.E."/>
            <person name="Barry K."/>
            <person name="Clum A."/>
            <person name="Na H."/>
            <person name="Ledsgaard L."/>
            <person name="Lin J."/>
            <person name="Lipzen A."/>
            <person name="Kuo A."/>
            <person name="Riley R."/>
            <person name="Mondo S."/>
            <person name="Labutti K."/>
            <person name="Haridas S."/>
            <person name="Pangalinan J."/>
            <person name="Salamov A.A."/>
            <person name="Simmons B.A."/>
            <person name="Magnuson J.K."/>
            <person name="Chen J."/>
            <person name="Drula E."/>
            <person name="Henrissat B."/>
            <person name="Wiebenga A."/>
            <person name="Lubbers R.J."/>
            <person name="Gomes A.C."/>
            <person name="Makela M.R."/>
            <person name="Stajich J."/>
            <person name="Grigoriev I.V."/>
            <person name="Mortensen U.H."/>
            <person name="De Vries R.P."/>
            <person name="Baker S.E."/>
            <person name="Andersen M.R."/>
        </authorList>
    </citation>
    <scope>NUCLEOTIDE SEQUENCE [LARGE SCALE GENOMIC DNA]</scope>
    <source>
        <strain evidence="1 2">CBS 588.65</strain>
    </source>
</reference>
<organism evidence="1 2">
    <name type="scientific">Aspergillus granulosus</name>
    <dbReference type="NCBI Taxonomy" id="176169"/>
    <lineage>
        <taxon>Eukaryota</taxon>
        <taxon>Fungi</taxon>
        <taxon>Dikarya</taxon>
        <taxon>Ascomycota</taxon>
        <taxon>Pezizomycotina</taxon>
        <taxon>Eurotiomycetes</taxon>
        <taxon>Eurotiomycetidae</taxon>
        <taxon>Eurotiales</taxon>
        <taxon>Aspergillaceae</taxon>
        <taxon>Aspergillus</taxon>
        <taxon>Aspergillus subgen. Nidulantes</taxon>
    </lineage>
</organism>
<keyword evidence="2" id="KW-1185">Reference proteome</keyword>
<accession>A0ABR4H662</accession>
<dbReference type="EMBL" id="JBFXLT010000064">
    <property type="protein sequence ID" value="KAL2810963.1"/>
    <property type="molecule type" value="Genomic_DNA"/>
</dbReference>
<comment type="caution">
    <text evidence="1">The sequence shown here is derived from an EMBL/GenBank/DDBJ whole genome shotgun (WGS) entry which is preliminary data.</text>
</comment>
<dbReference type="Proteomes" id="UP001610334">
    <property type="component" value="Unassembled WGS sequence"/>
</dbReference>
<name>A0ABR4H662_9EURO</name>
<evidence type="ECO:0000313" key="2">
    <source>
        <dbReference type="Proteomes" id="UP001610334"/>
    </source>
</evidence>
<protein>
    <submittedName>
        <fullName evidence="1">Uncharacterized protein</fullName>
    </submittedName>
</protein>
<sequence>MAATCFFISLHAGCSFPIPHLLKNDYGFRRSAPELAEMEGICVAGRLVSPRHAKQTKLTASLGFTTAAGTGHLLSSQFLPWAGADFLFLHPFIKTRDFLTLLFRRSLALLPTLPLSLSLFYPAPSHPPRRSL</sequence>
<gene>
    <name evidence="1" type="ORF">BJX63DRAFT_297887</name>
</gene>
<evidence type="ECO:0000313" key="1">
    <source>
        <dbReference type="EMBL" id="KAL2810963.1"/>
    </source>
</evidence>